<comment type="caution">
    <text evidence="2">The sequence shown here is derived from an EMBL/GenBank/DDBJ whole genome shotgun (WGS) entry which is preliminary data.</text>
</comment>
<organism evidence="2 3">
    <name type="scientific">Massilia mucilaginosa</name>
    <dbReference type="NCBI Taxonomy" id="2609282"/>
    <lineage>
        <taxon>Bacteria</taxon>
        <taxon>Pseudomonadati</taxon>
        <taxon>Pseudomonadota</taxon>
        <taxon>Betaproteobacteria</taxon>
        <taxon>Burkholderiales</taxon>
        <taxon>Oxalobacteraceae</taxon>
        <taxon>Telluria group</taxon>
        <taxon>Massilia</taxon>
    </lineage>
</organism>
<protein>
    <submittedName>
        <fullName evidence="2">Uncharacterized protein</fullName>
    </submittedName>
</protein>
<feature type="chain" id="PRO_5045657140" evidence="1">
    <location>
        <begin position="24"/>
        <end position="129"/>
    </location>
</feature>
<proteinExistence type="predicted"/>
<sequence length="129" mass="14539">MKNTRRILFISIFQLFIVSEVVADAHAPLAPPTIFTVNYIVADEIFQGPCIHTEFGCHPPTPIILKPEIKRLESIDGKYVVEMHAKLSQVEQRLNSTNQALEASNVIINDLRERLKAMECKNNNSPPPC</sequence>
<accession>A0ABX0NXF5</accession>
<keyword evidence="1" id="KW-0732">Signal</keyword>
<dbReference type="EMBL" id="WHJH01000031">
    <property type="protein sequence ID" value="NHZ91552.1"/>
    <property type="molecule type" value="Genomic_DNA"/>
</dbReference>
<dbReference type="RefSeq" id="WP_166879810.1">
    <property type="nucleotide sequence ID" value="NZ_WHJH01000031.1"/>
</dbReference>
<reference evidence="2 3" key="1">
    <citation type="submission" date="2019-10" db="EMBL/GenBank/DDBJ databases">
        <title>Taxonomy of Antarctic Massilia spp.: description of Massilia rubra sp. nov., Massilia aquatica sp. nov., Massilia mucilaginosa sp. nov., Massilia frigida sp. nov. isolated from streams, lakes and regoliths.</title>
        <authorList>
            <person name="Holochova P."/>
            <person name="Sedlacek I."/>
            <person name="Kralova S."/>
            <person name="Maslanova I."/>
            <person name="Busse H.-J."/>
            <person name="Stankova E."/>
            <person name="Vrbovska V."/>
            <person name="Kovarovic V."/>
            <person name="Bartak M."/>
            <person name="Svec P."/>
            <person name="Pantucek R."/>
        </authorList>
    </citation>
    <scope>NUCLEOTIDE SEQUENCE [LARGE SCALE GENOMIC DNA]</scope>
    <source>
        <strain evidence="2 3">CCM 8733</strain>
    </source>
</reference>
<keyword evidence="3" id="KW-1185">Reference proteome</keyword>
<feature type="signal peptide" evidence="1">
    <location>
        <begin position="1"/>
        <end position="23"/>
    </location>
</feature>
<gene>
    <name evidence="2" type="ORF">F2P45_21450</name>
</gene>
<dbReference type="Proteomes" id="UP000609726">
    <property type="component" value="Unassembled WGS sequence"/>
</dbReference>
<evidence type="ECO:0000313" key="2">
    <source>
        <dbReference type="EMBL" id="NHZ91552.1"/>
    </source>
</evidence>
<evidence type="ECO:0000256" key="1">
    <source>
        <dbReference type="SAM" id="SignalP"/>
    </source>
</evidence>
<evidence type="ECO:0000313" key="3">
    <source>
        <dbReference type="Proteomes" id="UP000609726"/>
    </source>
</evidence>
<name>A0ABX0NXF5_9BURK</name>